<protein>
    <submittedName>
        <fullName evidence="2">Putative secreted protein</fullName>
    </submittedName>
</protein>
<evidence type="ECO:0000256" key="1">
    <source>
        <dbReference type="SAM" id="SignalP"/>
    </source>
</evidence>
<feature type="signal peptide" evidence="1">
    <location>
        <begin position="1"/>
        <end position="17"/>
    </location>
</feature>
<keyword evidence="1" id="KW-0732">Signal</keyword>
<proteinExistence type="predicted"/>
<sequence>MHRDILLFLALKQLVSCLVSRVYFGLFSAQKGSCWSCLPQRYSNSYPPATTITMLPLRYGHLYFSHNLLAASELPAPLPFNYHRLPLMCYY</sequence>
<accession>A0A2M4C9Q0</accession>
<feature type="chain" id="PRO_5014901994" evidence="1">
    <location>
        <begin position="18"/>
        <end position="91"/>
    </location>
</feature>
<organism evidence="2">
    <name type="scientific">Anopheles marajoara</name>
    <dbReference type="NCBI Taxonomy" id="58244"/>
    <lineage>
        <taxon>Eukaryota</taxon>
        <taxon>Metazoa</taxon>
        <taxon>Ecdysozoa</taxon>
        <taxon>Arthropoda</taxon>
        <taxon>Hexapoda</taxon>
        <taxon>Insecta</taxon>
        <taxon>Pterygota</taxon>
        <taxon>Neoptera</taxon>
        <taxon>Endopterygota</taxon>
        <taxon>Diptera</taxon>
        <taxon>Nematocera</taxon>
        <taxon>Culicoidea</taxon>
        <taxon>Culicidae</taxon>
        <taxon>Anophelinae</taxon>
        <taxon>Anopheles</taxon>
    </lineage>
</organism>
<dbReference type="AlphaFoldDB" id="A0A2M4C9Q0"/>
<reference evidence="2" key="1">
    <citation type="submission" date="2018-01" db="EMBL/GenBank/DDBJ databases">
        <title>An insight into the sialome of Amazonian anophelines.</title>
        <authorList>
            <person name="Ribeiro J.M."/>
            <person name="Scarpassa V."/>
            <person name="Calvo E."/>
        </authorList>
    </citation>
    <scope>NUCLEOTIDE SEQUENCE</scope>
    <source>
        <tissue evidence="2">Salivary glands</tissue>
    </source>
</reference>
<evidence type="ECO:0000313" key="2">
    <source>
        <dbReference type="EMBL" id="MBW62050.1"/>
    </source>
</evidence>
<name>A0A2M4C9Q0_9DIPT</name>
<dbReference type="EMBL" id="GGFJ01012909">
    <property type="protein sequence ID" value="MBW62050.1"/>
    <property type="molecule type" value="Transcribed_RNA"/>
</dbReference>